<reference evidence="3" key="2">
    <citation type="journal article" date="2017" name="Nat. Plants">
        <title>The Aegilops tauschii genome reveals multiple impacts of transposons.</title>
        <authorList>
            <person name="Zhao G."/>
            <person name="Zou C."/>
            <person name="Li K."/>
            <person name="Wang K."/>
            <person name="Li T."/>
            <person name="Gao L."/>
            <person name="Zhang X."/>
            <person name="Wang H."/>
            <person name="Yang Z."/>
            <person name="Liu X."/>
            <person name="Jiang W."/>
            <person name="Mao L."/>
            <person name="Kong X."/>
            <person name="Jiao Y."/>
            <person name="Jia J."/>
        </authorList>
    </citation>
    <scope>NUCLEOTIDE SEQUENCE [LARGE SCALE GENOMIC DNA]</scope>
    <source>
        <strain evidence="3">cv. AL8/78</strain>
    </source>
</reference>
<proteinExistence type="predicted"/>
<feature type="transmembrane region" description="Helical" evidence="1">
    <location>
        <begin position="95"/>
        <end position="117"/>
    </location>
</feature>
<keyword evidence="1" id="KW-0812">Transmembrane</keyword>
<dbReference type="Proteomes" id="UP000015105">
    <property type="component" value="Chromosome 6D"/>
</dbReference>
<sequence length="133" mass="15143">YLHTSSRITKDGKAIFVKAHNSSRSSTLSTRTAKLVRLQSVAEDEEQLGGRKMHKKKGLQVHSRIRAARVRARVAPPPPPRERDRREELAQLKRAMVVLLIALSTTFFFIRFFSIYIRHCGRGNSPEICRGCS</sequence>
<reference evidence="2" key="3">
    <citation type="journal article" date="2017" name="Nature">
        <title>Genome sequence of the progenitor of the wheat D genome Aegilops tauschii.</title>
        <authorList>
            <person name="Luo M.C."/>
            <person name="Gu Y.Q."/>
            <person name="Puiu D."/>
            <person name="Wang H."/>
            <person name="Twardziok S.O."/>
            <person name="Deal K.R."/>
            <person name="Huo N."/>
            <person name="Zhu T."/>
            <person name="Wang L."/>
            <person name="Wang Y."/>
            <person name="McGuire P.E."/>
            <person name="Liu S."/>
            <person name="Long H."/>
            <person name="Ramasamy R.K."/>
            <person name="Rodriguez J.C."/>
            <person name="Van S.L."/>
            <person name="Yuan L."/>
            <person name="Wang Z."/>
            <person name="Xia Z."/>
            <person name="Xiao L."/>
            <person name="Anderson O.D."/>
            <person name="Ouyang S."/>
            <person name="Liang Y."/>
            <person name="Zimin A.V."/>
            <person name="Pertea G."/>
            <person name="Qi P."/>
            <person name="Bennetzen J.L."/>
            <person name="Dai X."/>
            <person name="Dawson M.W."/>
            <person name="Muller H.G."/>
            <person name="Kugler K."/>
            <person name="Rivarola-Duarte L."/>
            <person name="Spannagl M."/>
            <person name="Mayer K.F.X."/>
            <person name="Lu F.H."/>
            <person name="Bevan M.W."/>
            <person name="Leroy P."/>
            <person name="Li P."/>
            <person name="You F.M."/>
            <person name="Sun Q."/>
            <person name="Liu Z."/>
            <person name="Lyons E."/>
            <person name="Wicker T."/>
            <person name="Salzberg S.L."/>
            <person name="Devos K.M."/>
            <person name="Dvorak J."/>
        </authorList>
    </citation>
    <scope>NUCLEOTIDE SEQUENCE [LARGE SCALE GENOMIC DNA]</scope>
    <source>
        <strain evidence="2">cv. AL8/78</strain>
    </source>
</reference>
<evidence type="ECO:0000256" key="1">
    <source>
        <dbReference type="SAM" id="Phobius"/>
    </source>
</evidence>
<dbReference type="EnsemblPlants" id="AET6Gv20618000.5">
    <property type="protein sequence ID" value="AET6Gv20618000.5"/>
    <property type="gene ID" value="AET6Gv20618000"/>
</dbReference>
<keyword evidence="1" id="KW-1133">Transmembrane helix</keyword>
<name>A0A453P5Y5_AEGTS</name>
<reference evidence="2" key="4">
    <citation type="submission" date="2019-03" db="UniProtKB">
        <authorList>
            <consortium name="EnsemblPlants"/>
        </authorList>
    </citation>
    <scope>IDENTIFICATION</scope>
</reference>
<protein>
    <submittedName>
        <fullName evidence="2">Uncharacterized protein</fullName>
    </submittedName>
</protein>
<accession>A0A453P5Y5</accession>
<dbReference type="AlphaFoldDB" id="A0A453P5Y5"/>
<dbReference type="Gramene" id="AET6Gv20618000.5">
    <property type="protein sequence ID" value="AET6Gv20618000.5"/>
    <property type="gene ID" value="AET6Gv20618000"/>
</dbReference>
<keyword evidence="1" id="KW-0472">Membrane</keyword>
<reference evidence="2" key="5">
    <citation type="journal article" date="2021" name="G3 (Bethesda)">
        <title>Aegilops tauschii genome assembly Aet v5.0 features greater sequence contiguity and improved annotation.</title>
        <authorList>
            <person name="Wang L."/>
            <person name="Zhu T."/>
            <person name="Rodriguez J.C."/>
            <person name="Deal K.R."/>
            <person name="Dubcovsky J."/>
            <person name="McGuire P.E."/>
            <person name="Lux T."/>
            <person name="Spannagl M."/>
            <person name="Mayer K.F.X."/>
            <person name="Baldrich P."/>
            <person name="Meyers B.C."/>
            <person name="Huo N."/>
            <person name="Gu Y.Q."/>
            <person name="Zhou H."/>
            <person name="Devos K.M."/>
            <person name="Bennetzen J.L."/>
            <person name="Unver T."/>
            <person name="Budak H."/>
            <person name="Gulick P.J."/>
            <person name="Galiba G."/>
            <person name="Kalapos B."/>
            <person name="Nelson D.R."/>
            <person name="Li P."/>
            <person name="You F.M."/>
            <person name="Luo M.C."/>
            <person name="Dvorak J."/>
        </authorList>
    </citation>
    <scope>NUCLEOTIDE SEQUENCE [LARGE SCALE GENOMIC DNA]</scope>
    <source>
        <strain evidence="2">cv. AL8/78</strain>
    </source>
</reference>
<reference evidence="3" key="1">
    <citation type="journal article" date="2014" name="Science">
        <title>Ancient hybridizations among the ancestral genomes of bread wheat.</title>
        <authorList>
            <consortium name="International Wheat Genome Sequencing Consortium,"/>
            <person name="Marcussen T."/>
            <person name="Sandve S.R."/>
            <person name="Heier L."/>
            <person name="Spannagl M."/>
            <person name="Pfeifer M."/>
            <person name="Jakobsen K.S."/>
            <person name="Wulff B.B."/>
            <person name="Steuernagel B."/>
            <person name="Mayer K.F."/>
            <person name="Olsen O.A."/>
        </authorList>
    </citation>
    <scope>NUCLEOTIDE SEQUENCE [LARGE SCALE GENOMIC DNA]</scope>
    <source>
        <strain evidence="3">cv. AL8/78</strain>
    </source>
</reference>
<evidence type="ECO:0000313" key="3">
    <source>
        <dbReference type="Proteomes" id="UP000015105"/>
    </source>
</evidence>
<evidence type="ECO:0000313" key="2">
    <source>
        <dbReference type="EnsemblPlants" id="AET6Gv20618000.5"/>
    </source>
</evidence>
<organism evidence="2 3">
    <name type="scientific">Aegilops tauschii subsp. strangulata</name>
    <name type="common">Goatgrass</name>
    <dbReference type="NCBI Taxonomy" id="200361"/>
    <lineage>
        <taxon>Eukaryota</taxon>
        <taxon>Viridiplantae</taxon>
        <taxon>Streptophyta</taxon>
        <taxon>Embryophyta</taxon>
        <taxon>Tracheophyta</taxon>
        <taxon>Spermatophyta</taxon>
        <taxon>Magnoliopsida</taxon>
        <taxon>Liliopsida</taxon>
        <taxon>Poales</taxon>
        <taxon>Poaceae</taxon>
        <taxon>BOP clade</taxon>
        <taxon>Pooideae</taxon>
        <taxon>Triticodae</taxon>
        <taxon>Triticeae</taxon>
        <taxon>Triticinae</taxon>
        <taxon>Aegilops</taxon>
    </lineage>
</organism>
<keyword evidence="3" id="KW-1185">Reference proteome</keyword>